<gene>
    <name evidence="16" type="ORF">G5B37_10250</name>
</gene>
<keyword evidence="9" id="KW-1133">Transmembrane helix</keyword>
<keyword evidence="12" id="KW-0472">Membrane</keyword>
<dbReference type="EMBL" id="CP049057">
    <property type="protein sequence ID" value="QIE59932.1"/>
    <property type="molecule type" value="Genomic_DNA"/>
</dbReference>
<dbReference type="GO" id="GO:0005737">
    <property type="term" value="C:cytoplasm"/>
    <property type="evidence" value="ECO:0007669"/>
    <property type="project" value="TreeGrafter"/>
</dbReference>
<dbReference type="GO" id="GO:0048040">
    <property type="term" value="F:UDP-glucuronate decarboxylase activity"/>
    <property type="evidence" value="ECO:0007669"/>
    <property type="project" value="UniProtKB-EC"/>
</dbReference>
<evidence type="ECO:0000256" key="8">
    <source>
        <dbReference type="ARBA" id="ARBA00022968"/>
    </source>
</evidence>
<accession>A0A6G6GN03</accession>
<dbReference type="GO" id="GO:0033320">
    <property type="term" value="P:UDP-D-xylose biosynthetic process"/>
    <property type="evidence" value="ECO:0007669"/>
    <property type="project" value="UniProtKB-UniPathway"/>
</dbReference>
<dbReference type="GO" id="GO:0042732">
    <property type="term" value="P:D-xylose metabolic process"/>
    <property type="evidence" value="ECO:0007669"/>
    <property type="project" value="InterPro"/>
</dbReference>
<comment type="cofactor">
    <cofactor evidence="1">
        <name>NAD(+)</name>
        <dbReference type="ChEBI" id="CHEBI:57540"/>
    </cofactor>
</comment>
<dbReference type="EC" id="4.1.1.35" evidence="5"/>
<keyword evidence="11" id="KW-0333">Golgi apparatus</keyword>
<evidence type="ECO:0000256" key="2">
    <source>
        <dbReference type="ARBA" id="ARBA00004447"/>
    </source>
</evidence>
<organism evidence="16 17">
    <name type="scientific">Rasiella rasia</name>
    <dbReference type="NCBI Taxonomy" id="2744027"/>
    <lineage>
        <taxon>Bacteria</taxon>
        <taxon>Pseudomonadati</taxon>
        <taxon>Bacteroidota</taxon>
        <taxon>Flavobacteriia</taxon>
        <taxon>Flavobacteriales</taxon>
        <taxon>Flavobacteriaceae</taxon>
        <taxon>Rasiella</taxon>
    </lineage>
</organism>
<protein>
    <recommendedName>
        <fullName evidence="5">UDP-glucuronate decarboxylase</fullName>
        <ecNumber evidence="5">4.1.1.35</ecNumber>
    </recommendedName>
</protein>
<evidence type="ECO:0000313" key="16">
    <source>
        <dbReference type="EMBL" id="QIE59932.1"/>
    </source>
</evidence>
<dbReference type="KEGG" id="mgel:G5B37_10250"/>
<evidence type="ECO:0000256" key="14">
    <source>
        <dbReference type="ARBA" id="ARBA00023239"/>
    </source>
</evidence>
<dbReference type="InterPro" id="IPR016040">
    <property type="entry name" value="NAD(P)-bd_dom"/>
</dbReference>
<evidence type="ECO:0000256" key="9">
    <source>
        <dbReference type="ARBA" id="ARBA00022989"/>
    </source>
</evidence>
<comment type="pathway">
    <text evidence="3">Nucleotide-sugar biosynthesis; UDP-alpha-D-xylose biosynthesis; UDP-alpha-D-xylose from UDP-alpha-D-glucuronate: step 1/1.</text>
</comment>
<comment type="subcellular location">
    <subcellularLocation>
        <location evidence="2">Golgi apparatus</location>
        <location evidence="2">Golgi stack membrane</location>
        <topology evidence="2">Single-pass type II membrane protein</topology>
    </subcellularLocation>
</comment>
<evidence type="ECO:0000256" key="4">
    <source>
        <dbReference type="ARBA" id="ARBA00007505"/>
    </source>
</evidence>
<dbReference type="SUPFAM" id="SSF51735">
    <property type="entry name" value="NAD(P)-binding Rossmann-fold domains"/>
    <property type="match status" value="1"/>
</dbReference>
<dbReference type="Pfam" id="PF16363">
    <property type="entry name" value="GDP_Man_Dehyd"/>
    <property type="match status" value="1"/>
</dbReference>
<dbReference type="GO" id="GO:0070403">
    <property type="term" value="F:NAD+ binding"/>
    <property type="evidence" value="ECO:0007669"/>
    <property type="project" value="InterPro"/>
</dbReference>
<sequence length="329" mass="37405">MKKTVLITGAAGFLGSHLCDKFMAEGYRVVGMDNLITGDLKNIEHLFEKEDFEFSHHDVTKFVHVPGQVDYILHFASPASPIDYLKIPIQTLKVGSLGTHNLLGLAKEKNARILIASTSEVYGDPLVHPQSEEYYGNVNTIGPRGVYDEAKRFQESITMAYHRFHGLETRIARIFNTYGPRMRLNDGRVIPAFIGQALRGEDLTVFGDGQQTRSFCYVDDQVDGLYKLLLSDYSLPVNIGNPDEITILEFAEEIIKLTETNQKVIFKELPKDDPLQRQPNIEKAKEILGWQPKVSRSEGMKTTFQYFKSLSKEELFKSEHKDFSKHNRS</sequence>
<dbReference type="AlphaFoldDB" id="A0A6G6GN03"/>
<reference evidence="16 17" key="1">
    <citation type="submission" date="2020-02" db="EMBL/GenBank/DDBJ databases">
        <title>Complete genome sequence of Flavobacteriaceae bacterium.</title>
        <authorList>
            <person name="Kim S.-J."/>
            <person name="Kim Y.-S."/>
            <person name="Kim K.-H."/>
        </authorList>
    </citation>
    <scope>NUCLEOTIDE SEQUENCE [LARGE SCALE GENOMIC DNA]</scope>
    <source>
        <strain evidence="16 17">RR4-40</strain>
    </source>
</reference>
<keyword evidence="17" id="KW-1185">Reference proteome</keyword>
<keyword evidence="14" id="KW-0456">Lyase</keyword>
<name>A0A6G6GN03_9FLAO</name>
<dbReference type="CDD" id="cd05230">
    <property type="entry name" value="UGD_SDR_e"/>
    <property type="match status" value="1"/>
</dbReference>
<dbReference type="InterPro" id="IPR036291">
    <property type="entry name" value="NAD(P)-bd_dom_sf"/>
</dbReference>
<keyword evidence="13" id="KW-0325">Glycoprotein</keyword>
<dbReference type="PANTHER" id="PTHR43078:SF6">
    <property type="entry name" value="UDP-GLUCURONIC ACID DECARBOXYLASE 1"/>
    <property type="match status" value="1"/>
</dbReference>
<proteinExistence type="inferred from homology"/>
<evidence type="ECO:0000256" key="10">
    <source>
        <dbReference type="ARBA" id="ARBA00023027"/>
    </source>
</evidence>
<keyword evidence="7" id="KW-0210">Decarboxylase</keyword>
<dbReference type="InterPro" id="IPR044516">
    <property type="entry name" value="UXS-like"/>
</dbReference>
<dbReference type="RefSeq" id="WP_164679944.1">
    <property type="nucleotide sequence ID" value="NZ_CP049057.1"/>
</dbReference>
<evidence type="ECO:0000256" key="11">
    <source>
        <dbReference type="ARBA" id="ARBA00023034"/>
    </source>
</evidence>
<dbReference type="Proteomes" id="UP000505306">
    <property type="component" value="Chromosome"/>
</dbReference>
<evidence type="ECO:0000256" key="7">
    <source>
        <dbReference type="ARBA" id="ARBA00022793"/>
    </source>
</evidence>
<dbReference type="FunFam" id="3.40.50.720:FF:000065">
    <property type="entry name" value="UDP-glucuronic acid decarboxylase 1"/>
    <property type="match status" value="1"/>
</dbReference>
<comment type="similarity">
    <text evidence="4">Belongs to the NAD(P)-dependent epimerase/dehydratase family. UDP-glucuronic acid decarboxylase subfamily.</text>
</comment>
<evidence type="ECO:0000256" key="3">
    <source>
        <dbReference type="ARBA" id="ARBA00005100"/>
    </source>
</evidence>
<evidence type="ECO:0000256" key="6">
    <source>
        <dbReference type="ARBA" id="ARBA00022692"/>
    </source>
</evidence>
<dbReference type="PANTHER" id="PTHR43078">
    <property type="entry name" value="UDP-GLUCURONIC ACID DECARBOXYLASE-RELATED"/>
    <property type="match status" value="1"/>
</dbReference>
<dbReference type="UniPathway" id="UPA00796">
    <property type="reaction ID" value="UER00771"/>
</dbReference>
<evidence type="ECO:0000313" key="17">
    <source>
        <dbReference type="Proteomes" id="UP000505306"/>
    </source>
</evidence>
<dbReference type="Gene3D" id="3.40.50.720">
    <property type="entry name" value="NAD(P)-binding Rossmann-like Domain"/>
    <property type="match status" value="1"/>
</dbReference>
<feature type="domain" description="NAD(P)-binding" evidence="15">
    <location>
        <begin position="6"/>
        <end position="302"/>
    </location>
</feature>
<keyword evidence="6" id="KW-0812">Transmembrane</keyword>
<evidence type="ECO:0000259" key="15">
    <source>
        <dbReference type="Pfam" id="PF16363"/>
    </source>
</evidence>
<evidence type="ECO:0000256" key="12">
    <source>
        <dbReference type="ARBA" id="ARBA00023136"/>
    </source>
</evidence>
<evidence type="ECO:0000256" key="13">
    <source>
        <dbReference type="ARBA" id="ARBA00023180"/>
    </source>
</evidence>
<evidence type="ECO:0000256" key="1">
    <source>
        <dbReference type="ARBA" id="ARBA00001911"/>
    </source>
</evidence>
<evidence type="ECO:0000256" key="5">
    <source>
        <dbReference type="ARBA" id="ARBA00012290"/>
    </source>
</evidence>
<keyword evidence="8" id="KW-0735">Signal-anchor</keyword>
<keyword evidence="10" id="KW-0520">NAD</keyword>